<dbReference type="InterPro" id="IPR011990">
    <property type="entry name" value="TPR-like_helical_dom_sf"/>
</dbReference>
<feature type="repeat" description="ANK" evidence="1">
    <location>
        <begin position="730"/>
        <end position="762"/>
    </location>
</feature>
<dbReference type="SUPFAM" id="SSF52540">
    <property type="entry name" value="P-loop containing nucleoside triphosphate hydrolases"/>
    <property type="match status" value="1"/>
</dbReference>
<keyword evidence="1" id="KW-0040">ANK repeat</keyword>
<dbReference type="Gene3D" id="1.25.40.10">
    <property type="entry name" value="Tetratricopeptide repeat domain"/>
    <property type="match status" value="1"/>
</dbReference>
<dbReference type="STRING" id="1385369.N825_03305"/>
<dbReference type="EMBL" id="AVFL01000009">
    <property type="protein sequence ID" value="EWY40129.1"/>
    <property type="molecule type" value="Genomic_DNA"/>
</dbReference>
<dbReference type="SUPFAM" id="SSF48403">
    <property type="entry name" value="Ankyrin repeat"/>
    <property type="match status" value="1"/>
</dbReference>
<evidence type="ECO:0000313" key="6">
    <source>
        <dbReference type="Proteomes" id="UP000019486"/>
    </source>
</evidence>
<dbReference type="InterPro" id="IPR019734">
    <property type="entry name" value="TPR_rpt"/>
</dbReference>
<dbReference type="InterPro" id="IPR049945">
    <property type="entry name" value="AAA_22"/>
</dbReference>
<dbReference type="RefSeq" id="WP_037452774.1">
    <property type="nucleotide sequence ID" value="NZ_AVFL01000009.1"/>
</dbReference>
<feature type="repeat" description="ANK" evidence="1">
    <location>
        <begin position="697"/>
        <end position="729"/>
    </location>
</feature>
<evidence type="ECO:0000256" key="2">
    <source>
        <dbReference type="PROSITE-ProRule" id="PRU00339"/>
    </source>
</evidence>
<gene>
    <name evidence="5" type="ORF">N825_03305</name>
</gene>
<feature type="repeat" description="TPR" evidence="2">
    <location>
        <begin position="564"/>
        <end position="597"/>
    </location>
</feature>
<dbReference type="PROSITE" id="PS50088">
    <property type="entry name" value="ANK_REPEAT"/>
    <property type="match status" value="3"/>
</dbReference>
<dbReference type="Gene3D" id="3.40.50.300">
    <property type="entry name" value="P-loop containing nucleotide triphosphate hydrolases"/>
    <property type="match status" value="1"/>
</dbReference>
<keyword evidence="6" id="KW-1185">Reference proteome</keyword>
<proteinExistence type="predicted"/>
<dbReference type="OrthoDB" id="7354472at2"/>
<feature type="compositionally biased region" description="Low complexity" evidence="3">
    <location>
        <begin position="613"/>
        <end position="632"/>
    </location>
</feature>
<feature type="domain" description="AAA+ ATPase" evidence="4">
    <location>
        <begin position="42"/>
        <end position="187"/>
    </location>
</feature>
<dbReference type="SMART" id="SM00248">
    <property type="entry name" value="ANK"/>
    <property type="match status" value="4"/>
</dbReference>
<feature type="region of interest" description="Disordered" evidence="3">
    <location>
        <begin position="281"/>
        <end position="377"/>
    </location>
</feature>
<dbReference type="InterPro" id="IPR027417">
    <property type="entry name" value="P-loop_NTPase"/>
</dbReference>
<feature type="region of interest" description="Disordered" evidence="3">
    <location>
        <begin position="609"/>
        <end position="660"/>
    </location>
</feature>
<comment type="caution">
    <text evidence="5">The sequence shown here is derived from an EMBL/GenBank/DDBJ whole genome shotgun (WGS) entry which is preliminary data.</text>
</comment>
<reference evidence="5 6" key="1">
    <citation type="submission" date="2013-08" db="EMBL/GenBank/DDBJ databases">
        <title>The genome sequence of Skermanella stibiiresistens.</title>
        <authorList>
            <person name="Zhu W."/>
            <person name="Wang G."/>
        </authorList>
    </citation>
    <scope>NUCLEOTIDE SEQUENCE [LARGE SCALE GENOMIC DNA]</scope>
    <source>
        <strain evidence="5 6">SB22</strain>
    </source>
</reference>
<evidence type="ECO:0000313" key="5">
    <source>
        <dbReference type="EMBL" id="EWY40129.1"/>
    </source>
</evidence>
<dbReference type="SUPFAM" id="SSF48452">
    <property type="entry name" value="TPR-like"/>
    <property type="match status" value="1"/>
</dbReference>
<name>W9H265_9PROT</name>
<feature type="region of interest" description="Disordered" evidence="3">
    <location>
        <begin position="437"/>
        <end position="507"/>
    </location>
</feature>
<feature type="compositionally biased region" description="Low complexity" evidence="3">
    <location>
        <begin position="498"/>
        <end position="507"/>
    </location>
</feature>
<protein>
    <recommendedName>
        <fullName evidence="4">AAA+ ATPase domain-containing protein</fullName>
    </recommendedName>
</protein>
<organism evidence="5 6">
    <name type="scientific">Skermanella stibiiresistens SB22</name>
    <dbReference type="NCBI Taxonomy" id="1385369"/>
    <lineage>
        <taxon>Bacteria</taxon>
        <taxon>Pseudomonadati</taxon>
        <taxon>Pseudomonadota</taxon>
        <taxon>Alphaproteobacteria</taxon>
        <taxon>Rhodospirillales</taxon>
        <taxon>Azospirillaceae</taxon>
        <taxon>Skermanella</taxon>
    </lineage>
</organism>
<dbReference type="InterPro" id="IPR003593">
    <property type="entry name" value="AAA+_ATPase"/>
</dbReference>
<dbReference type="Pfam" id="PF12796">
    <property type="entry name" value="Ank_2"/>
    <property type="match status" value="1"/>
</dbReference>
<sequence length="839" mass="90431">MINNRFGLHEEPFTITPATRFTYASQEHEEAFNGFTLAVVARRRVMALYGETGSGKTTLLQTLLDQLESEGTMVLAIAARTGMGVEDLIQEAGGELFLDETGGQPLGDMDSLVERLEQRLEETGTGVLIIDEAHLLDVPVLYDLVEMATSDTETGRFLQVLFAGEPDLERMLAEPGLDDTMRRLGVSYHLPPLEREQVDSYIRERLSQAGAIRDDIFEPSAIEAITHVSGGLLQLVNTLADVSINGAARAGERVITRGRVEQVARELGLQFSIEPQHTLKQEPILTEVREPIPRLRPIQPPPPMESGPPPSMEPAPPPRAPEPVRPIHHQQPPSHLPNARHPSQWTERNPEPYPEWDEEPRPGPSAHPVRRDRGPAAQLTASAYAPTRLETPRRRRWPLVAAALVAMAMGAGVTAALLEPQAVERAFQNATGKPLPWVADANRDDTDMAAPPETEYEPVPINPAPVPQPAQPPVAAAPTPPAPVAEAPPTPPVPATPPANGGSISGANAANEQRLTELVDRANRLIDQRLLTTPPGGNAYETYQQIAQIAPNDPRAATILATIKDTYRRWGIAAEERGQFDNAANFYRRGLTVDQNDQTLQAQLRELDRKRQTATASAEPAAPAAGTAAVTPQPAPDQVLRLPPDYDDAGDRGGTDQPLPTPNRFATREDMLQAFQQPAMLDSVIQAGRDLDYELPDGKTALMLASEQGNSAAVRKLLTAGAAPNARSRNGGTALMYAASIGNNAIVRSLIQSGGAVNSMNVEGKTALMAAASRGQVDTVRILLESGANIGTTSIHGRNALSYAQEGGHRAVVDLLNSFDPQAAARRPTRPGNEIGQLN</sequence>
<dbReference type="InterPro" id="IPR036770">
    <property type="entry name" value="Ankyrin_rpt-contain_sf"/>
</dbReference>
<dbReference type="PANTHER" id="PTHR35894:SF1">
    <property type="entry name" value="PHOSPHORIBULOKINASE _ URIDINE KINASE FAMILY"/>
    <property type="match status" value="1"/>
</dbReference>
<dbReference type="Proteomes" id="UP000019486">
    <property type="component" value="Unassembled WGS sequence"/>
</dbReference>
<feature type="compositionally biased region" description="Pro residues" evidence="3">
    <location>
        <begin position="298"/>
        <end position="324"/>
    </location>
</feature>
<feature type="compositionally biased region" description="Pro residues" evidence="3">
    <location>
        <begin position="478"/>
        <end position="497"/>
    </location>
</feature>
<dbReference type="PROSITE" id="PS50005">
    <property type="entry name" value="TPR"/>
    <property type="match status" value="1"/>
</dbReference>
<dbReference type="Pfam" id="PF13401">
    <property type="entry name" value="AAA_22"/>
    <property type="match status" value="1"/>
</dbReference>
<evidence type="ECO:0000259" key="4">
    <source>
        <dbReference type="SMART" id="SM00382"/>
    </source>
</evidence>
<accession>W9H265</accession>
<dbReference type="GO" id="GO:0016887">
    <property type="term" value="F:ATP hydrolysis activity"/>
    <property type="evidence" value="ECO:0007669"/>
    <property type="project" value="InterPro"/>
</dbReference>
<dbReference type="InterPro" id="IPR002110">
    <property type="entry name" value="Ankyrin_rpt"/>
</dbReference>
<feature type="compositionally biased region" description="Pro residues" evidence="3">
    <location>
        <begin position="460"/>
        <end position="472"/>
    </location>
</feature>
<dbReference type="PANTHER" id="PTHR35894">
    <property type="entry name" value="GENERAL SECRETION PATHWAY PROTEIN A-RELATED"/>
    <property type="match status" value="1"/>
</dbReference>
<dbReference type="SMART" id="SM00382">
    <property type="entry name" value="AAA"/>
    <property type="match status" value="1"/>
</dbReference>
<dbReference type="PROSITE" id="PS50297">
    <property type="entry name" value="ANK_REP_REGION"/>
    <property type="match status" value="3"/>
</dbReference>
<keyword evidence="2" id="KW-0802">TPR repeat</keyword>
<evidence type="ECO:0000256" key="3">
    <source>
        <dbReference type="SAM" id="MobiDB-lite"/>
    </source>
</evidence>
<dbReference type="Pfam" id="PF00023">
    <property type="entry name" value="Ank"/>
    <property type="match status" value="1"/>
</dbReference>
<evidence type="ECO:0000256" key="1">
    <source>
        <dbReference type="PROSITE-ProRule" id="PRU00023"/>
    </source>
</evidence>
<dbReference type="InterPro" id="IPR052026">
    <property type="entry name" value="ExeA_AAA_ATPase_DNA-bind"/>
</dbReference>
<feature type="repeat" description="ANK" evidence="1">
    <location>
        <begin position="763"/>
        <end position="795"/>
    </location>
</feature>
<dbReference type="Gene3D" id="1.25.40.20">
    <property type="entry name" value="Ankyrin repeat-containing domain"/>
    <property type="match status" value="1"/>
</dbReference>
<dbReference type="AlphaFoldDB" id="W9H265"/>